<dbReference type="AlphaFoldDB" id="A0A2W7SKN3"/>
<evidence type="ECO:0000313" key="1">
    <source>
        <dbReference type="EMBL" id="PZX51282.1"/>
    </source>
</evidence>
<accession>A0A2W7SKN3</accession>
<dbReference type="Proteomes" id="UP000249115">
    <property type="component" value="Unassembled WGS sequence"/>
</dbReference>
<proteinExistence type="predicted"/>
<comment type="caution">
    <text evidence="1">The sequence shown here is derived from an EMBL/GenBank/DDBJ whole genome shotgun (WGS) entry which is preliminary data.</text>
</comment>
<gene>
    <name evidence="1" type="ORF">LV84_03791</name>
</gene>
<dbReference type="EMBL" id="QKZU01000019">
    <property type="protein sequence ID" value="PZX51282.1"/>
    <property type="molecule type" value="Genomic_DNA"/>
</dbReference>
<name>A0A2W7SKN3_9BACT</name>
<reference evidence="1 2" key="1">
    <citation type="submission" date="2018-06" db="EMBL/GenBank/DDBJ databases">
        <title>Genomic Encyclopedia of Archaeal and Bacterial Type Strains, Phase II (KMG-II): from individual species to whole genera.</title>
        <authorList>
            <person name="Goeker M."/>
        </authorList>
    </citation>
    <scope>NUCLEOTIDE SEQUENCE [LARGE SCALE GENOMIC DNA]</scope>
    <source>
        <strain evidence="1 2">DSM 22686</strain>
    </source>
</reference>
<sequence>MFKLSLYYSTSFFFPQSIKPYNNPKGSELFYFVLKYQNYLLNNSGLKAKPCLLIIIWTRPLLLKLSKYPFL</sequence>
<organism evidence="1 2">
    <name type="scientific">Algoriphagus ratkowskyi</name>
    <dbReference type="NCBI Taxonomy" id="57028"/>
    <lineage>
        <taxon>Bacteria</taxon>
        <taxon>Pseudomonadati</taxon>
        <taxon>Bacteroidota</taxon>
        <taxon>Cytophagia</taxon>
        <taxon>Cytophagales</taxon>
        <taxon>Cyclobacteriaceae</taxon>
        <taxon>Algoriphagus</taxon>
    </lineage>
</organism>
<protein>
    <submittedName>
        <fullName evidence="1">Uncharacterized protein</fullName>
    </submittedName>
</protein>
<evidence type="ECO:0000313" key="2">
    <source>
        <dbReference type="Proteomes" id="UP000249115"/>
    </source>
</evidence>